<evidence type="ECO:0000313" key="1">
    <source>
        <dbReference type="EMBL" id="MCI4682021.1"/>
    </source>
</evidence>
<dbReference type="RefSeq" id="WP_243066055.1">
    <property type="nucleotide sequence ID" value="NZ_JAIVFK010000002.1"/>
</dbReference>
<organism evidence="1 2">
    <name type="scientific">Candidatus Rhodoblastus alkanivorans</name>
    <dbReference type="NCBI Taxonomy" id="2954117"/>
    <lineage>
        <taxon>Bacteria</taxon>
        <taxon>Pseudomonadati</taxon>
        <taxon>Pseudomonadota</taxon>
        <taxon>Alphaproteobacteria</taxon>
        <taxon>Hyphomicrobiales</taxon>
        <taxon>Rhodoblastaceae</taxon>
        <taxon>Rhodoblastus</taxon>
    </lineage>
</organism>
<protein>
    <submittedName>
        <fullName evidence="1">Uncharacterized protein</fullName>
    </submittedName>
</protein>
<keyword evidence="2" id="KW-1185">Reference proteome</keyword>
<dbReference type="EMBL" id="JAIVFP010000001">
    <property type="protein sequence ID" value="MCI4682021.1"/>
    <property type="molecule type" value="Genomic_DNA"/>
</dbReference>
<dbReference type="Gene3D" id="3.40.630.10">
    <property type="entry name" value="Zn peptidases"/>
    <property type="match status" value="1"/>
</dbReference>
<accession>A0ABS9Z4M4</accession>
<sequence length="273" mass="28452">MISEQISILVLGLGPLASAAARLLFLAGNAVAMHQSGDPKVLRRKMSFADAWSDGDAVLDGVEARVTGRADEFLAGMRQQNFIPVLTHRVASTVERWPWDIVLDAAGESGGAQDGKFNAPLRMGLGSGPVAGEDCDLVIATEGLDPGAVIRKGSAPADASRAEIGFHSAGLSLAPHDGRFRAARDIGARIGKGDLLGHVGATPIVAPRAGRLIGLRRPGAVVAREEKLAEVALDPRTPFSDVGANEQAVARAVLLAAQMEVNGWEPVKLKGLV</sequence>
<reference evidence="1" key="1">
    <citation type="journal article" date="2022" name="ISME J.">
        <title>Identification of active gaseous-alkane degraders at natural gas seeps.</title>
        <authorList>
            <person name="Farhan Ul Haque M."/>
            <person name="Hernandez M."/>
            <person name="Crombie A.T."/>
            <person name="Murrell J.C."/>
        </authorList>
    </citation>
    <scope>NUCLEOTIDE SEQUENCE</scope>
    <source>
        <strain evidence="1">PC2</strain>
    </source>
</reference>
<evidence type="ECO:0000313" key="2">
    <source>
        <dbReference type="Proteomes" id="UP001139104"/>
    </source>
</evidence>
<dbReference type="Proteomes" id="UP001139104">
    <property type="component" value="Unassembled WGS sequence"/>
</dbReference>
<comment type="caution">
    <text evidence="1">The sequence shown here is derived from an EMBL/GenBank/DDBJ whole genome shotgun (WGS) entry which is preliminary data.</text>
</comment>
<proteinExistence type="predicted"/>
<name>A0ABS9Z4M4_9HYPH</name>
<gene>
    <name evidence="1" type="ORF">K2U94_04465</name>
</gene>